<gene>
    <name evidence="1" type="ORF">P4T90_23955</name>
</gene>
<reference evidence="1 2" key="1">
    <citation type="submission" date="2023-03" db="EMBL/GenBank/DDBJ databases">
        <title>Bacillus Genome Sequencing.</title>
        <authorList>
            <person name="Dunlap C."/>
        </authorList>
    </citation>
    <scope>NUCLEOTIDE SEQUENCE [LARGE SCALE GENOMIC DNA]</scope>
    <source>
        <strain evidence="1 2">B-23453</strain>
    </source>
</reference>
<proteinExistence type="predicted"/>
<dbReference type="EMBL" id="JARMAB010000048">
    <property type="protein sequence ID" value="MED1206070.1"/>
    <property type="molecule type" value="Genomic_DNA"/>
</dbReference>
<name>A0ABU6MST2_9BACI</name>
<protein>
    <submittedName>
        <fullName evidence="1">DUF6154 family protein</fullName>
    </submittedName>
</protein>
<keyword evidence="2" id="KW-1185">Reference proteome</keyword>
<sequence>MRLVDELYEVYKNRLTGDEEDLDIITFAVLESSNRKELLEIVNDMNDKELQHFINLYLVETLKGKFAQAADPFSYPPSNYLH</sequence>
<dbReference type="InterPro" id="IPR046152">
    <property type="entry name" value="DUF6154"/>
</dbReference>
<accession>A0ABU6MST2</accession>
<dbReference type="Pfam" id="PF19651">
    <property type="entry name" value="DUF6154"/>
    <property type="match status" value="1"/>
</dbReference>
<evidence type="ECO:0000313" key="2">
    <source>
        <dbReference type="Proteomes" id="UP001341444"/>
    </source>
</evidence>
<dbReference type="Proteomes" id="UP001341444">
    <property type="component" value="Unassembled WGS sequence"/>
</dbReference>
<evidence type="ECO:0000313" key="1">
    <source>
        <dbReference type="EMBL" id="MED1206070.1"/>
    </source>
</evidence>
<comment type="caution">
    <text evidence="1">The sequence shown here is derived from an EMBL/GenBank/DDBJ whole genome shotgun (WGS) entry which is preliminary data.</text>
</comment>
<organism evidence="1 2">
    <name type="scientific">Heyndrickxia acidicola</name>
    <dbReference type="NCBI Taxonomy" id="209389"/>
    <lineage>
        <taxon>Bacteria</taxon>
        <taxon>Bacillati</taxon>
        <taxon>Bacillota</taxon>
        <taxon>Bacilli</taxon>
        <taxon>Bacillales</taxon>
        <taxon>Bacillaceae</taxon>
        <taxon>Heyndrickxia</taxon>
    </lineage>
</organism>
<dbReference type="RefSeq" id="WP_066269959.1">
    <property type="nucleotide sequence ID" value="NZ_JARMAB010000048.1"/>
</dbReference>